<dbReference type="OrthoDB" id="9798454at2"/>
<dbReference type="InterPro" id="IPR051545">
    <property type="entry name" value="NAD(P)H_dehydrogenase_qn"/>
</dbReference>
<dbReference type="InterPro" id="IPR029039">
    <property type="entry name" value="Flavoprotein-like_sf"/>
</dbReference>
<dbReference type="NCBIfam" id="NF007280">
    <property type="entry name" value="PRK09739.1"/>
    <property type="match status" value="1"/>
</dbReference>
<feature type="domain" description="Flavodoxin-like fold" evidence="3">
    <location>
        <begin position="1"/>
        <end position="172"/>
    </location>
</feature>
<sequence>MKVLLVVTHPREDSLTLAAMNRFVEGLKENKHEVDILDLYRDGFNPVYSAADELDWNTPHKQYAPETRREMDRIAAADALVFVFPLWWYSVPSMLKGYLDKVWNIGLLEEFKTKQVLWLCLAGGTKEHLIKYEYHDIVTNYLNKVIAVYARVRESRVEFFYDTLSESKEYIEGLLEHAYQLGRAYK</sequence>
<evidence type="ECO:0000256" key="1">
    <source>
        <dbReference type="ARBA" id="ARBA00006252"/>
    </source>
</evidence>
<dbReference type="InterPro" id="IPR003680">
    <property type="entry name" value="Flavodoxin_fold"/>
</dbReference>
<protein>
    <submittedName>
        <fullName evidence="4">NAD(P)H dehydrogenase</fullName>
    </submittedName>
</protein>
<dbReference type="GO" id="GO:0003955">
    <property type="term" value="F:NAD(P)H dehydrogenase (quinone) activity"/>
    <property type="evidence" value="ECO:0007669"/>
    <property type="project" value="TreeGrafter"/>
</dbReference>
<comment type="similarity">
    <text evidence="1">Belongs to the NAD(P)H dehydrogenase (quinone) family.</text>
</comment>
<keyword evidence="2" id="KW-0560">Oxidoreductase</keyword>
<dbReference type="PATRIC" id="fig|159743.3.peg.476"/>
<evidence type="ECO:0000313" key="4">
    <source>
        <dbReference type="EMBL" id="KJD47348.1"/>
    </source>
</evidence>
<accession>A0A0D7X8M5</accession>
<dbReference type="RefSeq" id="WP_044644578.1">
    <property type="nucleotide sequence ID" value="NZ_JTHP01000002.1"/>
</dbReference>
<proteinExistence type="inferred from homology"/>
<gene>
    <name evidence="4" type="ORF">QD47_02160</name>
</gene>
<dbReference type="Gene3D" id="3.40.50.360">
    <property type="match status" value="1"/>
</dbReference>
<dbReference type="EMBL" id="JTHP01000002">
    <property type="protein sequence ID" value="KJD47348.1"/>
    <property type="molecule type" value="Genomic_DNA"/>
</dbReference>
<comment type="caution">
    <text evidence="4">The sequence shown here is derived from an EMBL/GenBank/DDBJ whole genome shotgun (WGS) entry which is preliminary data.</text>
</comment>
<evidence type="ECO:0000259" key="3">
    <source>
        <dbReference type="Pfam" id="PF02525"/>
    </source>
</evidence>
<dbReference type="Pfam" id="PF02525">
    <property type="entry name" value="Flavodoxin_2"/>
    <property type="match status" value="1"/>
</dbReference>
<dbReference type="Proteomes" id="UP000032534">
    <property type="component" value="Unassembled WGS sequence"/>
</dbReference>
<dbReference type="PANTHER" id="PTHR10204:SF34">
    <property type="entry name" value="NAD(P)H DEHYDROGENASE [QUINONE] 1 ISOFORM 1"/>
    <property type="match status" value="1"/>
</dbReference>
<keyword evidence="5" id="KW-1185">Reference proteome</keyword>
<dbReference type="SUPFAM" id="SSF52218">
    <property type="entry name" value="Flavoproteins"/>
    <property type="match status" value="1"/>
</dbReference>
<dbReference type="PANTHER" id="PTHR10204">
    <property type="entry name" value="NAD P H OXIDOREDUCTASE-RELATED"/>
    <property type="match status" value="1"/>
</dbReference>
<dbReference type="GO" id="GO:0005829">
    <property type="term" value="C:cytosol"/>
    <property type="evidence" value="ECO:0007669"/>
    <property type="project" value="TreeGrafter"/>
</dbReference>
<evidence type="ECO:0000313" key="5">
    <source>
        <dbReference type="Proteomes" id="UP000032534"/>
    </source>
</evidence>
<evidence type="ECO:0000256" key="2">
    <source>
        <dbReference type="ARBA" id="ARBA00023002"/>
    </source>
</evidence>
<name>A0A0D7X8M5_9BACL</name>
<reference evidence="4 5" key="1">
    <citation type="submission" date="2014-11" db="EMBL/GenBank/DDBJ databases">
        <title>Draft Genome Sequences of Paenibacillus polymyxa NRRL B-30509 and Paenibacillus terrae NRRL B-30644, Strains from a Poultry Environment that Produce Tridecaptin A and Paenicidins.</title>
        <authorList>
            <person name="van Belkum M.J."/>
            <person name="Lohans C.T."/>
            <person name="Vederas J.C."/>
        </authorList>
    </citation>
    <scope>NUCLEOTIDE SEQUENCE [LARGE SCALE GENOMIC DNA]</scope>
    <source>
        <strain evidence="4 5">NRRL B-30644</strain>
    </source>
</reference>
<dbReference type="AlphaFoldDB" id="A0A0D7X8M5"/>
<organism evidence="4 5">
    <name type="scientific">Paenibacillus terrae</name>
    <dbReference type="NCBI Taxonomy" id="159743"/>
    <lineage>
        <taxon>Bacteria</taxon>
        <taxon>Bacillati</taxon>
        <taxon>Bacillota</taxon>
        <taxon>Bacilli</taxon>
        <taxon>Bacillales</taxon>
        <taxon>Paenibacillaceae</taxon>
        <taxon>Paenibacillus</taxon>
    </lineage>
</organism>